<dbReference type="Proteomes" id="UP000324974">
    <property type="component" value="Chromosome"/>
</dbReference>
<gene>
    <name evidence="1" type="ORF">PX52LOC_05808</name>
</gene>
<evidence type="ECO:0000313" key="2">
    <source>
        <dbReference type="Proteomes" id="UP000324974"/>
    </source>
</evidence>
<dbReference type="KEGG" id="lrs:PX52LOC_05808"/>
<protein>
    <submittedName>
        <fullName evidence="1">Uncharacterized protein</fullName>
    </submittedName>
</protein>
<dbReference type="EMBL" id="CP042425">
    <property type="protein sequence ID" value="QEL18770.1"/>
    <property type="molecule type" value="Genomic_DNA"/>
</dbReference>
<organism evidence="1 2">
    <name type="scientific">Limnoglobus roseus</name>
    <dbReference type="NCBI Taxonomy" id="2598579"/>
    <lineage>
        <taxon>Bacteria</taxon>
        <taxon>Pseudomonadati</taxon>
        <taxon>Planctomycetota</taxon>
        <taxon>Planctomycetia</taxon>
        <taxon>Gemmatales</taxon>
        <taxon>Gemmataceae</taxon>
        <taxon>Limnoglobus</taxon>
    </lineage>
</organism>
<keyword evidence="2" id="KW-1185">Reference proteome</keyword>
<proteinExistence type="predicted"/>
<accession>A0A5C1AIT2</accession>
<name>A0A5C1AIT2_9BACT</name>
<dbReference type="AlphaFoldDB" id="A0A5C1AIT2"/>
<sequence>MRKQTKCWTCHTVPCYLVTDEMLSLWIKAKGKNLQGVRKDDCCLVHLLEDILL</sequence>
<evidence type="ECO:0000313" key="1">
    <source>
        <dbReference type="EMBL" id="QEL18770.1"/>
    </source>
</evidence>
<reference evidence="2" key="1">
    <citation type="submission" date="2019-08" db="EMBL/GenBank/DDBJ databases">
        <title>Limnoglobus roseus gen. nov., sp. nov., a novel freshwater planctomycete with a giant genome from the family Gemmataceae.</title>
        <authorList>
            <person name="Kulichevskaya I.S."/>
            <person name="Naumoff D.G."/>
            <person name="Miroshnikov K."/>
            <person name="Ivanova A."/>
            <person name="Philippov D.A."/>
            <person name="Hakobyan A."/>
            <person name="Rijpstra I.C."/>
            <person name="Sinninghe Damste J.S."/>
            <person name="Liesack W."/>
            <person name="Dedysh S.N."/>
        </authorList>
    </citation>
    <scope>NUCLEOTIDE SEQUENCE [LARGE SCALE GENOMIC DNA]</scope>
    <source>
        <strain evidence="2">PX52</strain>
    </source>
</reference>